<dbReference type="AlphaFoldDB" id="A0A7Z1DR66"/>
<evidence type="ECO:0000256" key="1">
    <source>
        <dbReference type="SAM" id="MobiDB-lite"/>
    </source>
</evidence>
<feature type="compositionally biased region" description="Basic and acidic residues" evidence="1">
    <location>
        <begin position="50"/>
        <end position="60"/>
    </location>
</feature>
<feature type="region of interest" description="Disordered" evidence="1">
    <location>
        <begin position="1"/>
        <end position="60"/>
    </location>
</feature>
<dbReference type="Proteomes" id="UP000216984">
    <property type="component" value="Unassembled WGS sequence"/>
</dbReference>
<proteinExistence type="predicted"/>
<dbReference type="RefSeq" id="WP_094626215.1">
    <property type="nucleotide sequence ID" value="NZ_NEFY01000052.1"/>
</dbReference>
<accession>A0A7Z1DR66</accession>
<reference evidence="2 3" key="1">
    <citation type="submission" date="2017-06" db="EMBL/GenBank/DDBJ databases">
        <title>Draft genome sequence of the halophilic bacterium Marinobacter vinifirmus FB1.</title>
        <authorList>
            <person name="Stepanov V.G."/>
            <person name="Roberts D.J."/>
            <person name="Fox G.E."/>
        </authorList>
    </citation>
    <scope>NUCLEOTIDE SEQUENCE [LARGE SCALE GENOMIC DNA]</scope>
    <source>
        <strain evidence="2 3">FB1</strain>
    </source>
</reference>
<organism evidence="2 3">
    <name type="scientific">Marinobacter vinifirmus</name>
    <dbReference type="NCBI Taxonomy" id="355591"/>
    <lineage>
        <taxon>Bacteria</taxon>
        <taxon>Pseudomonadati</taxon>
        <taxon>Pseudomonadota</taxon>
        <taxon>Gammaproteobacteria</taxon>
        <taxon>Pseudomonadales</taxon>
        <taxon>Marinobacteraceae</taxon>
        <taxon>Marinobacter</taxon>
    </lineage>
</organism>
<evidence type="ECO:0000313" key="2">
    <source>
        <dbReference type="EMBL" id="OZC34478.1"/>
    </source>
</evidence>
<name>A0A7Z1DR66_9GAMM</name>
<protein>
    <submittedName>
        <fullName evidence="2">Uncharacterized protein</fullName>
    </submittedName>
</protein>
<dbReference type="EMBL" id="NEFY01000052">
    <property type="protein sequence ID" value="OZC34478.1"/>
    <property type="molecule type" value="Genomic_DNA"/>
</dbReference>
<comment type="caution">
    <text evidence="2">The sequence shown here is derived from an EMBL/GenBank/DDBJ whole genome shotgun (WGS) entry which is preliminary data.</text>
</comment>
<evidence type="ECO:0000313" key="3">
    <source>
        <dbReference type="Proteomes" id="UP000216984"/>
    </source>
</evidence>
<gene>
    <name evidence="2" type="ORF">B9Q17_18205</name>
</gene>
<keyword evidence="3" id="KW-1185">Reference proteome</keyword>
<feature type="compositionally biased region" description="Basic and acidic residues" evidence="1">
    <location>
        <begin position="1"/>
        <end position="12"/>
    </location>
</feature>
<sequence length="60" mass="6893">MNTKRPTEKEFLDGLNAHTAHADELAEPLPQELNPLERQEGSVQGYTRPTKKDENNGYRR</sequence>